<organism evidence="1 2">
    <name type="scientific">Dermacentor silvarum</name>
    <name type="common">Tick</name>
    <dbReference type="NCBI Taxonomy" id="543639"/>
    <lineage>
        <taxon>Eukaryota</taxon>
        <taxon>Metazoa</taxon>
        <taxon>Ecdysozoa</taxon>
        <taxon>Arthropoda</taxon>
        <taxon>Chelicerata</taxon>
        <taxon>Arachnida</taxon>
        <taxon>Acari</taxon>
        <taxon>Parasitiformes</taxon>
        <taxon>Ixodida</taxon>
        <taxon>Ixodoidea</taxon>
        <taxon>Ixodidae</taxon>
        <taxon>Rhipicephalinae</taxon>
        <taxon>Dermacentor</taxon>
    </lineage>
</organism>
<proteinExistence type="predicted"/>
<dbReference type="Proteomes" id="UP000821865">
    <property type="component" value="Chromosome 11"/>
</dbReference>
<sequence>MRAQATAAKPWVDGRGRRSSCEDSERAPVEPGRDIAMIGLPERLGKLEGLCHTLYDDELALWVDRGVNDGQIEDTLQRAIWETETYLRPIVLKCSPEK</sequence>
<gene>
    <name evidence="1" type="ORF">HPB49_001188</name>
</gene>
<comment type="caution">
    <text evidence="1">The sequence shown here is derived from an EMBL/GenBank/DDBJ whole genome shotgun (WGS) entry which is preliminary data.</text>
</comment>
<reference evidence="1" key="1">
    <citation type="submission" date="2020-05" db="EMBL/GenBank/DDBJ databases">
        <title>Large-scale comparative analyses of tick genomes elucidate their genetic diversity and vector capacities.</title>
        <authorList>
            <person name="Jia N."/>
            <person name="Wang J."/>
            <person name="Shi W."/>
            <person name="Du L."/>
            <person name="Sun Y."/>
            <person name="Zhan W."/>
            <person name="Jiang J."/>
            <person name="Wang Q."/>
            <person name="Zhang B."/>
            <person name="Ji P."/>
            <person name="Sakyi L.B."/>
            <person name="Cui X."/>
            <person name="Yuan T."/>
            <person name="Jiang B."/>
            <person name="Yang W."/>
            <person name="Lam T.T.-Y."/>
            <person name="Chang Q."/>
            <person name="Ding S."/>
            <person name="Wang X."/>
            <person name="Zhu J."/>
            <person name="Ruan X."/>
            <person name="Zhao L."/>
            <person name="Wei J."/>
            <person name="Que T."/>
            <person name="Du C."/>
            <person name="Cheng J."/>
            <person name="Dai P."/>
            <person name="Han X."/>
            <person name="Huang E."/>
            <person name="Gao Y."/>
            <person name="Liu J."/>
            <person name="Shao H."/>
            <person name="Ye R."/>
            <person name="Li L."/>
            <person name="Wei W."/>
            <person name="Wang X."/>
            <person name="Wang C."/>
            <person name="Yang T."/>
            <person name="Huo Q."/>
            <person name="Li W."/>
            <person name="Guo W."/>
            <person name="Chen H."/>
            <person name="Zhou L."/>
            <person name="Ni X."/>
            <person name="Tian J."/>
            <person name="Zhou Y."/>
            <person name="Sheng Y."/>
            <person name="Liu T."/>
            <person name="Pan Y."/>
            <person name="Xia L."/>
            <person name="Li J."/>
            <person name="Zhao F."/>
            <person name="Cao W."/>
        </authorList>
    </citation>
    <scope>NUCLEOTIDE SEQUENCE</scope>
    <source>
        <strain evidence="1">Dsil-2018</strain>
    </source>
</reference>
<protein>
    <submittedName>
        <fullName evidence="1">Uncharacterized protein</fullName>
    </submittedName>
</protein>
<name>A0ACB8DHN8_DERSI</name>
<dbReference type="EMBL" id="CM023480">
    <property type="protein sequence ID" value="KAH7970218.1"/>
    <property type="molecule type" value="Genomic_DNA"/>
</dbReference>
<accession>A0ACB8DHN8</accession>
<keyword evidence="2" id="KW-1185">Reference proteome</keyword>
<evidence type="ECO:0000313" key="1">
    <source>
        <dbReference type="EMBL" id="KAH7970218.1"/>
    </source>
</evidence>
<evidence type="ECO:0000313" key="2">
    <source>
        <dbReference type="Proteomes" id="UP000821865"/>
    </source>
</evidence>